<feature type="signal peptide" evidence="2">
    <location>
        <begin position="1"/>
        <end position="22"/>
    </location>
</feature>
<keyword evidence="1 2" id="KW-0732">Signal</keyword>
<evidence type="ECO:0000256" key="2">
    <source>
        <dbReference type="SAM" id="SignalP"/>
    </source>
</evidence>
<feature type="chain" id="PRO_5039458513" evidence="2">
    <location>
        <begin position="23"/>
        <end position="263"/>
    </location>
</feature>
<dbReference type="EMBL" id="DVFJ01000029">
    <property type="protein sequence ID" value="HIQ72150.1"/>
    <property type="molecule type" value="Genomic_DNA"/>
</dbReference>
<evidence type="ECO:0000313" key="4">
    <source>
        <dbReference type="EMBL" id="HIQ72150.1"/>
    </source>
</evidence>
<evidence type="ECO:0000313" key="5">
    <source>
        <dbReference type="Proteomes" id="UP000886887"/>
    </source>
</evidence>
<feature type="domain" description="Solute-binding protein family 3/N-terminal" evidence="3">
    <location>
        <begin position="27"/>
        <end position="250"/>
    </location>
</feature>
<reference evidence="4" key="1">
    <citation type="submission" date="2020-10" db="EMBL/GenBank/DDBJ databases">
        <authorList>
            <person name="Gilroy R."/>
        </authorList>
    </citation>
    <scope>NUCLEOTIDE SEQUENCE</scope>
    <source>
        <strain evidence="4">ChiSxjej2B14-6234</strain>
    </source>
</reference>
<comment type="caution">
    <text evidence="4">The sequence shown here is derived from an EMBL/GenBank/DDBJ whole genome shotgun (WGS) entry which is preliminary data.</text>
</comment>
<evidence type="ECO:0000259" key="3">
    <source>
        <dbReference type="SMART" id="SM00062"/>
    </source>
</evidence>
<name>A0A9D0ZCN9_9FIRM</name>
<evidence type="ECO:0000256" key="1">
    <source>
        <dbReference type="ARBA" id="ARBA00022729"/>
    </source>
</evidence>
<dbReference type="PANTHER" id="PTHR35936">
    <property type="entry name" value="MEMBRANE-BOUND LYTIC MUREIN TRANSGLYCOSYLASE F"/>
    <property type="match status" value="1"/>
</dbReference>
<proteinExistence type="predicted"/>
<protein>
    <submittedName>
        <fullName evidence="4">Transporter substrate-binding domain-containing protein</fullName>
    </submittedName>
</protein>
<dbReference type="PANTHER" id="PTHR35936:SF17">
    <property type="entry name" value="ARGININE-BINDING EXTRACELLULAR PROTEIN ARTP"/>
    <property type="match status" value="1"/>
</dbReference>
<sequence>MKKLMALLVCIAMMAVSFGVLAEETPTLVMATNASFPPYEYYDGDTIVGIDAEIAAAVCEKMGYALQIDDMEFDSIIAAVGSGKADFAMAGMTVTEERKQMVDFSDSYATGIQAVVVKEDSPITTVDDLFAEGANYTVGVQISTTGDIYTTGDIEEAGLGTVQRFPNGNEAVMALMSGKIDCVVIDIEPAKAYVAANEGLKVLETEYAVEDYAACFAKDSELTAQFNAALAELTEDGTIQSIIDKYINTGDAAEATDGEAAAE</sequence>
<dbReference type="Gene3D" id="3.40.190.10">
    <property type="entry name" value="Periplasmic binding protein-like II"/>
    <property type="match status" value="2"/>
</dbReference>
<dbReference type="Proteomes" id="UP000886887">
    <property type="component" value="Unassembled WGS sequence"/>
</dbReference>
<reference evidence="4" key="2">
    <citation type="journal article" date="2021" name="PeerJ">
        <title>Extensive microbial diversity within the chicken gut microbiome revealed by metagenomics and culture.</title>
        <authorList>
            <person name="Gilroy R."/>
            <person name="Ravi A."/>
            <person name="Getino M."/>
            <person name="Pursley I."/>
            <person name="Horton D.L."/>
            <person name="Alikhan N.F."/>
            <person name="Baker D."/>
            <person name="Gharbi K."/>
            <person name="Hall N."/>
            <person name="Watson M."/>
            <person name="Adriaenssens E.M."/>
            <person name="Foster-Nyarko E."/>
            <person name="Jarju S."/>
            <person name="Secka A."/>
            <person name="Antonio M."/>
            <person name="Oren A."/>
            <person name="Chaudhuri R.R."/>
            <person name="La Ragione R."/>
            <person name="Hildebrand F."/>
            <person name="Pallen M.J."/>
        </authorList>
    </citation>
    <scope>NUCLEOTIDE SEQUENCE</scope>
    <source>
        <strain evidence="4">ChiSxjej2B14-6234</strain>
    </source>
</reference>
<gene>
    <name evidence="4" type="ORF">IAB73_08095</name>
</gene>
<dbReference type="SMART" id="SM00062">
    <property type="entry name" value="PBPb"/>
    <property type="match status" value="1"/>
</dbReference>
<dbReference type="SUPFAM" id="SSF53850">
    <property type="entry name" value="Periplasmic binding protein-like II"/>
    <property type="match status" value="1"/>
</dbReference>
<dbReference type="AlphaFoldDB" id="A0A9D0ZCN9"/>
<dbReference type="InterPro" id="IPR001638">
    <property type="entry name" value="Solute-binding_3/MltF_N"/>
</dbReference>
<accession>A0A9D0ZCN9</accession>
<organism evidence="4 5">
    <name type="scientific">Candidatus Onthenecus intestinigallinarum</name>
    <dbReference type="NCBI Taxonomy" id="2840875"/>
    <lineage>
        <taxon>Bacteria</taxon>
        <taxon>Bacillati</taxon>
        <taxon>Bacillota</taxon>
        <taxon>Clostridia</taxon>
        <taxon>Eubacteriales</taxon>
        <taxon>Candidatus Onthenecus</taxon>
    </lineage>
</organism>
<dbReference type="Pfam" id="PF00497">
    <property type="entry name" value="SBP_bac_3"/>
    <property type="match status" value="1"/>
</dbReference>